<evidence type="ECO:0000313" key="3">
    <source>
        <dbReference type="Proteomes" id="UP001153678"/>
    </source>
</evidence>
<dbReference type="InterPro" id="IPR055854">
    <property type="entry name" value="DUF7431"/>
</dbReference>
<proteinExistence type="predicted"/>
<organism evidence="2 3">
    <name type="scientific">Funneliformis geosporum</name>
    <dbReference type="NCBI Taxonomy" id="1117311"/>
    <lineage>
        <taxon>Eukaryota</taxon>
        <taxon>Fungi</taxon>
        <taxon>Fungi incertae sedis</taxon>
        <taxon>Mucoromycota</taxon>
        <taxon>Glomeromycotina</taxon>
        <taxon>Glomeromycetes</taxon>
        <taxon>Glomerales</taxon>
        <taxon>Glomeraceae</taxon>
        <taxon>Funneliformis</taxon>
    </lineage>
</organism>
<dbReference type="EMBL" id="CAMKVN010000667">
    <property type="protein sequence ID" value="CAI2170182.1"/>
    <property type="molecule type" value="Genomic_DNA"/>
</dbReference>
<gene>
    <name evidence="2" type="ORF">FWILDA_LOCUS4454</name>
</gene>
<keyword evidence="3" id="KW-1185">Reference proteome</keyword>
<name>A0A9W4SI10_9GLOM</name>
<dbReference type="Proteomes" id="UP001153678">
    <property type="component" value="Unassembled WGS sequence"/>
</dbReference>
<reference evidence="2" key="1">
    <citation type="submission" date="2022-08" db="EMBL/GenBank/DDBJ databases">
        <authorList>
            <person name="Kallberg Y."/>
            <person name="Tangrot J."/>
            <person name="Rosling A."/>
        </authorList>
    </citation>
    <scope>NUCLEOTIDE SEQUENCE</scope>
    <source>
        <strain evidence="2">Wild A</strain>
    </source>
</reference>
<dbReference type="OrthoDB" id="2373134at2759"/>
<comment type="caution">
    <text evidence="2">The sequence shown here is derived from an EMBL/GenBank/DDBJ whole genome shotgun (WGS) entry which is preliminary data.</text>
</comment>
<dbReference type="Pfam" id="PF24209">
    <property type="entry name" value="DUF7431"/>
    <property type="match status" value="1"/>
</dbReference>
<accession>A0A9W4SI10</accession>
<evidence type="ECO:0000313" key="2">
    <source>
        <dbReference type="EMBL" id="CAI2170182.1"/>
    </source>
</evidence>
<sequence>MFEYKFDYSFKENDFRDIINKFIKNHPFSFSRKLDATKLVEINNEEEDNVRLSEIIEVINDSDNQVIYLYLIKCSTYDWKILNDLCNLDFGRTTTLYGNKIADERAFIMKDCEMIKIGAVGCDHRTIVIQSVEERVMIENLFFSSDNYVHDFINLRTFGEKLKNEEAKFEQNRSYRFTEFGKVSLEFCNHLEPTPEFIKAVEDALKSKEPMKLKQIIERFGQFVPTKVILGGRAYYEELNNLKEYSKGNDYKGGVSSKIKSGIVSCRSKCSKLIGGKQPVNLEDFDEKTWIKSLKDFRNWDCIEFQNPIGIFQLLPDNLRKKIISFLGKRILYSIIEDRDYQLEEIGYPKVIELNIPKFISEIIQDEETDCNIFATVVDIGCDFYNSNDDFFNCQVLHLPGADPRLLIHCIQKEVRKRKCKVKIGWMVIGYYKDLNFILNDFDVQLKTIETDCNFNAKSIYFKEYLHDSLNKKIPCIGIPVIDRLDSSNKSLAIGHHFFDDQEEDRIGTFTFSYCLEKKQFVYLPKFNFYTLAILNHHPNTYGILHFEQKPYIELDNSLKPKYISLFSTSEYNCGPIFLQHKCNRIEMKDVDCISQEQIECNFFDPYDSQNPNILGYGLGLDLCLSGFRDCRDSGHVGDMNFQAFVSAGLGLCCRDSRPTGLWLTGFRDKPENNVILIIPRWPIWFVDLAVAKWPKNLLVTAKCQQ</sequence>
<feature type="domain" description="DUF7431" evidence="1">
    <location>
        <begin position="331"/>
        <end position="597"/>
    </location>
</feature>
<protein>
    <submittedName>
        <fullName evidence="2">14667_t:CDS:1</fullName>
    </submittedName>
</protein>
<dbReference type="AlphaFoldDB" id="A0A9W4SI10"/>
<evidence type="ECO:0000259" key="1">
    <source>
        <dbReference type="Pfam" id="PF24209"/>
    </source>
</evidence>